<evidence type="ECO:0000259" key="3">
    <source>
        <dbReference type="Pfam" id="PF02397"/>
    </source>
</evidence>
<evidence type="ECO:0000256" key="2">
    <source>
        <dbReference type="SAM" id="Phobius"/>
    </source>
</evidence>
<keyword evidence="4" id="KW-0808">Transferase</keyword>
<dbReference type="RefSeq" id="WP_083483802.1">
    <property type="nucleotide sequence ID" value="NZ_AYYY01000055.1"/>
</dbReference>
<name>A0A0R2A322_9LACO</name>
<dbReference type="Proteomes" id="UP000051733">
    <property type="component" value="Unassembled WGS sequence"/>
</dbReference>
<sequence length="220" mass="24991">MKVIKEEKQFSGDQLTETYQTKIGEQVHSWYIPVKNTFDFFTALILMVLTSPIVLIAAIAIKVESPGPVFYRQERVGLMGQHIIVTKLRSMRNDAEKDGAQWANKNDIRVTKVGKFMRKTRIDELPQLLGVIRGDMSLIGPRPERPNFTEQFSHEYPGFEQRLRIKPGLSGYAQVHGGYDINPGEKAKLDCYYIDNFSFAMDANVFIDTVKTVITGEGAR</sequence>
<evidence type="ECO:0000313" key="4">
    <source>
        <dbReference type="EMBL" id="KRM60975.1"/>
    </source>
</evidence>
<evidence type="ECO:0000256" key="1">
    <source>
        <dbReference type="ARBA" id="ARBA00006464"/>
    </source>
</evidence>
<dbReference type="EMBL" id="AYYY01000055">
    <property type="protein sequence ID" value="KRM60975.1"/>
    <property type="molecule type" value="Genomic_DNA"/>
</dbReference>
<dbReference type="STRING" id="1423813.FC26_GL000101"/>
<dbReference type="PANTHER" id="PTHR30576">
    <property type="entry name" value="COLANIC BIOSYNTHESIS UDP-GLUCOSE LIPID CARRIER TRANSFERASE"/>
    <property type="match status" value="1"/>
</dbReference>
<comment type="similarity">
    <text evidence="1">Belongs to the bacterial sugar transferase family.</text>
</comment>
<accession>A0A0R2A322</accession>
<keyword evidence="2" id="KW-0472">Membrane</keyword>
<protein>
    <submittedName>
        <fullName evidence="4">Priming glycosyltransferase</fullName>
    </submittedName>
</protein>
<dbReference type="AlphaFoldDB" id="A0A0R2A322"/>
<keyword evidence="5" id="KW-1185">Reference proteome</keyword>
<keyword evidence="2" id="KW-0812">Transmembrane</keyword>
<reference evidence="4 5" key="1">
    <citation type="journal article" date="2015" name="Genome Announc.">
        <title>Expanding the biotechnology potential of lactobacilli through comparative genomics of 213 strains and associated genera.</title>
        <authorList>
            <person name="Sun Z."/>
            <person name="Harris H.M."/>
            <person name="McCann A."/>
            <person name="Guo C."/>
            <person name="Argimon S."/>
            <person name="Zhang W."/>
            <person name="Yang X."/>
            <person name="Jeffery I.B."/>
            <person name="Cooney J.C."/>
            <person name="Kagawa T.F."/>
            <person name="Liu W."/>
            <person name="Song Y."/>
            <person name="Salvetti E."/>
            <person name="Wrobel A."/>
            <person name="Rasinkangas P."/>
            <person name="Parkhill J."/>
            <person name="Rea M.C."/>
            <person name="O'Sullivan O."/>
            <person name="Ritari J."/>
            <person name="Douillard F.P."/>
            <person name="Paul Ross R."/>
            <person name="Yang R."/>
            <person name="Briner A.E."/>
            <person name="Felis G.E."/>
            <person name="de Vos W.M."/>
            <person name="Barrangou R."/>
            <person name="Klaenhammer T.R."/>
            <person name="Caufield P.W."/>
            <person name="Cui Y."/>
            <person name="Zhang H."/>
            <person name="O'Toole P.W."/>
        </authorList>
    </citation>
    <scope>NUCLEOTIDE SEQUENCE [LARGE SCALE GENOMIC DNA]</scope>
    <source>
        <strain evidence="4 5">DSM 20634</strain>
    </source>
</reference>
<proteinExistence type="inferred from homology"/>
<dbReference type="PANTHER" id="PTHR30576:SF0">
    <property type="entry name" value="UNDECAPRENYL-PHOSPHATE N-ACETYLGALACTOSAMINYL 1-PHOSPHATE TRANSFERASE-RELATED"/>
    <property type="match status" value="1"/>
</dbReference>
<gene>
    <name evidence="4" type="ORF">FC26_GL000101</name>
</gene>
<evidence type="ECO:0000313" key="5">
    <source>
        <dbReference type="Proteomes" id="UP000051733"/>
    </source>
</evidence>
<comment type="caution">
    <text evidence="4">The sequence shown here is derived from an EMBL/GenBank/DDBJ whole genome shotgun (WGS) entry which is preliminary data.</text>
</comment>
<feature type="domain" description="Bacterial sugar transferase" evidence="3">
    <location>
        <begin position="35"/>
        <end position="214"/>
    </location>
</feature>
<dbReference type="PATRIC" id="fig|1423813.3.peg.105"/>
<keyword evidence="2" id="KW-1133">Transmembrane helix</keyword>
<dbReference type="Pfam" id="PF02397">
    <property type="entry name" value="Bac_transf"/>
    <property type="match status" value="1"/>
</dbReference>
<organism evidence="4 5">
    <name type="scientific">Paucilactobacillus vaccinostercus DSM 20634</name>
    <dbReference type="NCBI Taxonomy" id="1423813"/>
    <lineage>
        <taxon>Bacteria</taxon>
        <taxon>Bacillati</taxon>
        <taxon>Bacillota</taxon>
        <taxon>Bacilli</taxon>
        <taxon>Lactobacillales</taxon>
        <taxon>Lactobacillaceae</taxon>
        <taxon>Paucilactobacillus</taxon>
    </lineage>
</organism>
<feature type="transmembrane region" description="Helical" evidence="2">
    <location>
        <begin position="40"/>
        <end position="61"/>
    </location>
</feature>
<dbReference type="GO" id="GO:0016780">
    <property type="term" value="F:phosphotransferase activity, for other substituted phosphate groups"/>
    <property type="evidence" value="ECO:0007669"/>
    <property type="project" value="TreeGrafter"/>
</dbReference>
<dbReference type="InterPro" id="IPR003362">
    <property type="entry name" value="Bact_transf"/>
</dbReference>